<proteinExistence type="predicted"/>
<accession>A0A4D6LNG3</accession>
<dbReference type="Proteomes" id="UP000501690">
    <property type="component" value="Linkage Group LG4"/>
</dbReference>
<organism evidence="1 2">
    <name type="scientific">Vigna unguiculata</name>
    <name type="common">Cowpea</name>
    <dbReference type="NCBI Taxonomy" id="3917"/>
    <lineage>
        <taxon>Eukaryota</taxon>
        <taxon>Viridiplantae</taxon>
        <taxon>Streptophyta</taxon>
        <taxon>Embryophyta</taxon>
        <taxon>Tracheophyta</taxon>
        <taxon>Spermatophyta</taxon>
        <taxon>Magnoliopsida</taxon>
        <taxon>eudicotyledons</taxon>
        <taxon>Gunneridae</taxon>
        <taxon>Pentapetalae</taxon>
        <taxon>rosids</taxon>
        <taxon>fabids</taxon>
        <taxon>Fabales</taxon>
        <taxon>Fabaceae</taxon>
        <taxon>Papilionoideae</taxon>
        <taxon>50 kb inversion clade</taxon>
        <taxon>NPAAA clade</taxon>
        <taxon>indigoferoid/millettioid clade</taxon>
        <taxon>Phaseoleae</taxon>
        <taxon>Vigna</taxon>
    </lineage>
</organism>
<gene>
    <name evidence="1" type="ORF">DEO72_LG4g975</name>
</gene>
<evidence type="ECO:0000313" key="1">
    <source>
        <dbReference type="EMBL" id="QCD90023.1"/>
    </source>
</evidence>
<dbReference type="EMBL" id="CP039348">
    <property type="protein sequence ID" value="QCD90023.1"/>
    <property type="molecule type" value="Genomic_DNA"/>
</dbReference>
<reference evidence="1 2" key="1">
    <citation type="submission" date="2019-04" db="EMBL/GenBank/DDBJ databases">
        <title>An improved genome assembly and genetic linkage map for asparagus bean, Vigna unguiculata ssp. sesquipedialis.</title>
        <authorList>
            <person name="Xia Q."/>
            <person name="Zhang R."/>
            <person name="Dong Y."/>
        </authorList>
    </citation>
    <scope>NUCLEOTIDE SEQUENCE [LARGE SCALE GENOMIC DNA]</scope>
    <source>
        <tissue evidence="1">Leaf</tissue>
    </source>
</reference>
<sequence>MPQLQPPPSTTAITFSHNLAGTPTSDHHYNSRLLRRAIIFVVCNNPKQHSTSSSSHLLLPPSSHYRNTPRLHHLCTSSSSPERLLYVVPSLEMQPPLLPLEFAPASATTGLCRFVFSVHSATTTMTAPRS</sequence>
<dbReference type="AlphaFoldDB" id="A0A4D6LNG3"/>
<protein>
    <submittedName>
        <fullName evidence="1">Uncharacterized protein</fullName>
    </submittedName>
</protein>
<evidence type="ECO:0000313" key="2">
    <source>
        <dbReference type="Proteomes" id="UP000501690"/>
    </source>
</evidence>
<keyword evidence="2" id="KW-1185">Reference proteome</keyword>
<name>A0A4D6LNG3_VIGUN</name>